<dbReference type="OrthoDB" id="10314811at2759"/>
<organism evidence="1 2">
    <name type="scientific">Symbiodinium microadriaticum</name>
    <name type="common">Dinoflagellate</name>
    <name type="synonym">Zooxanthella microadriatica</name>
    <dbReference type="NCBI Taxonomy" id="2951"/>
    <lineage>
        <taxon>Eukaryota</taxon>
        <taxon>Sar</taxon>
        <taxon>Alveolata</taxon>
        <taxon>Dinophyceae</taxon>
        <taxon>Suessiales</taxon>
        <taxon>Symbiodiniaceae</taxon>
        <taxon>Symbiodinium</taxon>
    </lineage>
</organism>
<evidence type="ECO:0000313" key="2">
    <source>
        <dbReference type="Proteomes" id="UP000186817"/>
    </source>
</evidence>
<dbReference type="EMBL" id="LSRX01001790">
    <property type="protein sequence ID" value="OLP77331.1"/>
    <property type="molecule type" value="Genomic_DNA"/>
</dbReference>
<dbReference type="AlphaFoldDB" id="A0A1Q9C339"/>
<protein>
    <submittedName>
        <fullName evidence="1">Uncharacterized protein</fullName>
    </submittedName>
</protein>
<keyword evidence="2" id="KW-1185">Reference proteome</keyword>
<sequence length="293" mass="32039">MFSCFLSQRVSQGVLNAKRQHRRVDFLQSDDALQSAQASVTLAAAGAGGKKPHTRLCFLMAVPELLGSAEYQQVLHKATLGMQVSWNAHGRFTDLQSAWQLAECLAGGKAPLSGSAAMHLNQCSRMQSSFIMRHKASSEEPRLLMVMDGLYLPLLLSSLHPDWLLTGYDSPPVRLSRQCHWQAKASLPQEHDDHSALAGLQQALPSNHKISLGALHQNRCTDSGTGSANAANAANAARLLDGLHRYWSRSAPSMNLCELQSVPDCRWSWCPSPILRTAVAASNIRSALSFFQR</sequence>
<comment type="caution">
    <text evidence="1">The sequence shown here is derived from an EMBL/GenBank/DDBJ whole genome shotgun (WGS) entry which is preliminary data.</text>
</comment>
<dbReference type="Proteomes" id="UP000186817">
    <property type="component" value="Unassembled WGS sequence"/>
</dbReference>
<proteinExistence type="predicted"/>
<reference evidence="1 2" key="1">
    <citation type="submission" date="2016-02" db="EMBL/GenBank/DDBJ databases">
        <title>Genome analysis of coral dinoflagellate symbionts highlights evolutionary adaptations to a symbiotic lifestyle.</title>
        <authorList>
            <person name="Aranda M."/>
            <person name="Li Y."/>
            <person name="Liew Y.J."/>
            <person name="Baumgarten S."/>
            <person name="Simakov O."/>
            <person name="Wilson M."/>
            <person name="Piel J."/>
            <person name="Ashoor H."/>
            <person name="Bougouffa S."/>
            <person name="Bajic V.B."/>
            <person name="Ryu T."/>
            <person name="Ravasi T."/>
            <person name="Bayer T."/>
            <person name="Micklem G."/>
            <person name="Kim H."/>
            <person name="Bhak J."/>
            <person name="Lajeunesse T.C."/>
            <person name="Voolstra C.R."/>
        </authorList>
    </citation>
    <scope>NUCLEOTIDE SEQUENCE [LARGE SCALE GENOMIC DNA]</scope>
    <source>
        <strain evidence="1 2">CCMP2467</strain>
    </source>
</reference>
<evidence type="ECO:0000313" key="1">
    <source>
        <dbReference type="EMBL" id="OLP77331.1"/>
    </source>
</evidence>
<gene>
    <name evidence="1" type="ORF">AK812_SmicGene42617</name>
</gene>
<name>A0A1Q9C339_SYMMI</name>
<accession>A0A1Q9C339</accession>